<dbReference type="InterPro" id="IPR003439">
    <property type="entry name" value="ABC_transporter-like_ATP-bd"/>
</dbReference>
<dbReference type="Pfam" id="PF00005">
    <property type="entry name" value="ABC_tran"/>
    <property type="match status" value="1"/>
</dbReference>
<gene>
    <name evidence="5" type="ORF">J3R75_002706</name>
</gene>
<dbReference type="InterPro" id="IPR003593">
    <property type="entry name" value="AAA+_ATPase"/>
</dbReference>
<dbReference type="SUPFAM" id="SSF52540">
    <property type="entry name" value="P-loop containing nucleoside triphosphate hydrolases"/>
    <property type="match status" value="1"/>
</dbReference>
<dbReference type="PANTHER" id="PTHR42788:SF13">
    <property type="entry name" value="ALIPHATIC SULFONATES IMPORT ATP-BINDING PROTEIN SSUB"/>
    <property type="match status" value="1"/>
</dbReference>
<dbReference type="InterPro" id="IPR027417">
    <property type="entry name" value="P-loop_NTPase"/>
</dbReference>
<feature type="domain" description="ABC transporter" evidence="4">
    <location>
        <begin position="14"/>
        <end position="220"/>
    </location>
</feature>
<keyword evidence="1" id="KW-0813">Transport</keyword>
<evidence type="ECO:0000256" key="3">
    <source>
        <dbReference type="ARBA" id="ARBA00022840"/>
    </source>
</evidence>
<dbReference type="RefSeq" id="WP_307262241.1">
    <property type="nucleotide sequence ID" value="NZ_JAUSVL010000001.1"/>
</dbReference>
<accession>A0AAE3VI66</accession>
<dbReference type="Gene3D" id="3.40.50.300">
    <property type="entry name" value="P-loop containing nucleotide triphosphate hydrolases"/>
    <property type="match status" value="1"/>
</dbReference>
<evidence type="ECO:0000313" key="6">
    <source>
        <dbReference type="Proteomes" id="UP001238163"/>
    </source>
</evidence>
<dbReference type="InterPro" id="IPR050166">
    <property type="entry name" value="ABC_transporter_ATP-bind"/>
</dbReference>
<organism evidence="5 6">
    <name type="scientific">Oligosphaera ethanolica</name>
    <dbReference type="NCBI Taxonomy" id="760260"/>
    <lineage>
        <taxon>Bacteria</taxon>
        <taxon>Pseudomonadati</taxon>
        <taxon>Lentisphaerota</taxon>
        <taxon>Oligosphaeria</taxon>
        <taxon>Oligosphaerales</taxon>
        <taxon>Oligosphaeraceae</taxon>
        <taxon>Oligosphaera</taxon>
    </lineage>
</organism>
<sequence>MSRPKPPADEGLMLRLNSIHAGYGHGPAILQDFSLDLPTGAGYCLSGPSGLGKTTILLVAAGLLPPRAGHVFNASRRPAYVFQDDRLLPWLDVEANLTFALSGHFLRHDALSRSRHWLERFGLSEHAHKRPGALSGGMRRRVNIARAMAMEPDLLLLDEPFSFLDKAMAQICAEAIRTWREQQHGSILAISHDLPIMTTMGLEVCTVAGTPITGSAEPAE</sequence>
<keyword evidence="6" id="KW-1185">Reference proteome</keyword>
<evidence type="ECO:0000256" key="1">
    <source>
        <dbReference type="ARBA" id="ARBA00022448"/>
    </source>
</evidence>
<keyword evidence="2" id="KW-0547">Nucleotide-binding</keyword>
<dbReference type="GO" id="GO:0005524">
    <property type="term" value="F:ATP binding"/>
    <property type="evidence" value="ECO:0007669"/>
    <property type="project" value="UniProtKB-KW"/>
</dbReference>
<evidence type="ECO:0000259" key="4">
    <source>
        <dbReference type="PROSITE" id="PS50893"/>
    </source>
</evidence>
<dbReference type="GO" id="GO:0016887">
    <property type="term" value="F:ATP hydrolysis activity"/>
    <property type="evidence" value="ECO:0007669"/>
    <property type="project" value="InterPro"/>
</dbReference>
<evidence type="ECO:0000313" key="5">
    <source>
        <dbReference type="EMBL" id="MDQ0290599.1"/>
    </source>
</evidence>
<dbReference type="AlphaFoldDB" id="A0AAE3VI66"/>
<dbReference type="InterPro" id="IPR017871">
    <property type="entry name" value="ABC_transporter-like_CS"/>
</dbReference>
<name>A0AAE3VI66_9BACT</name>
<dbReference type="PROSITE" id="PS00211">
    <property type="entry name" value="ABC_TRANSPORTER_1"/>
    <property type="match status" value="1"/>
</dbReference>
<dbReference type="PANTHER" id="PTHR42788">
    <property type="entry name" value="TAURINE IMPORT ATP-BINDING PROTEIN-RELATED"/>
    <property type="match status" value="1"/>
</dbReference>
<dbReference type="Proteomes" id="UP001238163">
    <property type="component" value="Unassembled WGS sequence"/>
</dbReference>
<protein>
    <submittedName>
        <fullName evidence="5">NitT/TauT family transport system ATP-binding protein</fullName>
    </submittedName>
</protein>
<reference evidence="5" key="1">
    <citation type="submission" date="2023-07" db="EMBL/GenBank/DDBJ databases">
        <title>Genomic Encyclopedia of Type Strains, Phase IV (KMG-IV): sequencing the most valuable type-strain genomes for metagenomic binning, comparative biology and taxonomic classification.</title>
        <authorList>
            <person name="Goeker M."/>
        </authorList>
    </citation>
    <scope>NUCLEOTIDE SEQUENCE</scope>
    <source>
        <strain evidence="5">DSM 24202</strain>
    </source>
</reference>
<dbReference type="PROSITE" id="PS50893">
    <property type="entry name" value="ABC_TRANSPORTER_2"/>
    <property type="match status" value="1"/>
</dbReference>
<comment type="caution">
    <text evidence="5">The sequence shown here is derived from an EMBL/GenBank/DDBJ whole genome shotgun (WGS) entry which is preliminary data.</text>
</comment>
<keyword evidence="3 5" id="KW-0067">ATP-binding</keyword>
<dbReference type="SMART" id="SM00382">
    <property type="entry name" value="AAA"/>
    <property type="match status" value="1"/>
</dbReference>
<evidence type="ECO:0000256" key="2">
    <source>
        <dbReference type="ARBA" id="ARBA00022741"/>
    </source>
</evidence>
<proteinExistence type="predicted"/>
<dbReference type="EMBL" id="JAUSVL010000001">
    <property type="protein sequence ID" value="MDQ0290599.1"/>
    <property type="molecule type" value="Genomic_DNA"/>
</dbReference>